<evidence type="ECO:0000256" key="7">
    <source>
        <dbReference type="ARBA" id="ARBA00023136"/>
    </source>
</evidence>
<dbReference type="Proteomes" id="UP000887574">
    <property type="component" value="Unplaced"/>
</dbReference>
<feature type="transmembrane region" description="Helical" evidence="11">
    <location>
        <begin position="247"/>
        <end position="270"/>
    </location>
</feature>
<keyword evidence="5" id="KW-0915">Sodium</keyword>
<evidence type="ECO:0000256" key="11">
    <source>
        <dbReference type="SAM" id="Phobius"/>
    </source>
</evidence>
<dbReference type="GO" id="GO:0005886">
    <property type="term" value="C:plasma membrane"/>
    <property type="evidence" value="ECO:0007669"/>
    <property type="project" value="TreeGrafter"/>
</dbReference>
<dbReference type="GO" id="GO:0098719">
    <property type="term" value="P:sodium ion import across plasma membrane"/>
    <property type="evidence" value="ECO:0007669"/>
    <property type="project" value="TreeGrafter"/>
</dbReference>
<comment type="subcellular location">
    <subcellularLocation>
        <location evidence="1">Membrane</location>
        <topology evidence="1">Multi-pass membrane protein</topology>
    </subcellularLocation>
</comment>
<dbReference type="AlphaFoldDB" id="A0A915DB13"/>
<feature type="transmembrane region" description="Helical" evidence="11">
    <location>
        <begin position="145"/>
        <end position="168"/>
    </location>
</feature>
<proteinExistence type="inferred from homology"/>
<feature type="transmembrane region" description="Helical" evidence="11">
    <location>
        <begin position="180"/>
        <end position="199"/>
    </location>
</feature>
<dbReference type="GO" id="GO:0051453">
    <property type="term" value="P:regulation of intracellular pH"/>
    <property type="evidence" value="ECO:0007669"/>
    <property type="project" value="TreeGrafter"/>
</dbReference>
<evidence type="ECO:0000256" key="1">
    <source>
        <dbReference type="ARBA" id="ARBA00004141"/>
    </source>
</evidence>
<feature type="transmembrane region" description="Helical" evidence="11">
    <location>
        <begin position="336"/>
        <end position="355"/>
    </location>
</feature>
<organism evidence="13 14">
    <name type="scientific">Ditylenchus dipsaci</name>
    <dbReference type="NCBI Taxonomy" id="166011"/>
    <lineage>
        <taxon>Eukaryota</taxon>
        <taxon>Metazoa</taxon>
        <taxon>Ecdysozoa</taxon>
        <taxon>Nematoda</taxon>
        <taxon>Chromadorea</taxon>
        <taxon>Rhabditida</taxon>
        <taxon>Tylenchina</taxon>
        <taxon>Tylenchomorpha</taxon>
        <taxon>Sphaerularioidea</taxon>
        <taxon>Anguinidae</taxon>
        <taxon>Anguininae</taxon>
        <taxon>Ditylenchus</taxon>
    </lineage>
</organism>
<evidence type="ECO:0000256" key="5">
    <source>
        <dbReference type="ARBA" id="ARBA00023053"/>
    </source>
</evidence>
<evidence type="ECO:0000313" key="13">
    <source>
        <dbReference type="Proteomes" id="UP000887574"/>
    </source>
</evidence>
<evidence type="ECO:0000256" key="2">
    <source>
        <dbReference type="ARBA" id="ARBA00022448"/>
    </source>
</evidence>
<accession>A0A915DB13</accession>
<dbReference type="NCBIfam" id="TIGR00840">
    <property type="entry name" value="b_cpa1"/>
    <property type="match status" value="1"/>
</dbReference>
<feature type="transmembrane region" description="Helical" evidence="11">
    <location>
        <begin position="405"/>
        <end position="422"/>
    </location>
</feature>
<comment type="similarity">
    <text evidence="9">Belongs to the monovalent cation:proton antiporter 1 (CPA1) transporter (TC 2.A.36) family.</text>
</comment>
<evidence type="ECO:0000256" key="6">
    <source>
        <dbReference type="ARBA" id="ARBA00023065"/>
    </source>
</evidence>
<feature type="compositionally biased region" description="Polar residues" evidence="10">
    <location>
        <begin position="660"/>
        <end position="675"/>
    </location>
</feature>
<keyword evidence="6 9" id="KW-0406">Ion transport</keyword>
<feature type="transmembrane region" description="Helical" evidence="11">
    <location>
        <begin position="367"/>
        <end position="393"/>
    </location>
</feature>
<dbReference type="Gene3D" id="6.10.140.1330">
    <property type="match status" value="1"/>
</dbReference>
<dbReference type="PRINTS" id="PR01084">
    <property type="entry name" value="NAHEXCHNGR"/>
</dbReference>
<name>A0A915DB13_9BILA</name>
<keyword evidence="13" id="KW-1185">Reference proteome</keyword>
<feature type="region of interest" description="Disordered" evidence="10">
    <location>
        <begin position="1"/>
        <end position="20"/>
    </location>
</feature>
<evidence type="ECO:0000259" key="12">
    <source>
        <dbReference type="Pfam" id="PF00999"/>
    </source>
</evidence>
<dbReference type="GO" id="GO:0015386">
    <property type="term" value="F:potassium:proton antiporter activity"/>
    <property type="evidence" value="ECO:0007669"/>
    <property type="project" value="TreeGrafter"/>
</dbReference>
<dbReference type="WBParaSite" id="jg18021">
    <property type="protein sequence ID" value="jg18021"/>
    <property type="gene ID" value="jg18021"/>
</dbReference>
<evidence type="ECO:0000313" key="14">
    <source>
        <dbReference type="WBParaSite" id="jg18021"/>
    </source>
</evidence>
<keyword evidence="7 11" id="KW-0472">Membrane</keyword>
<evidence type="ECO:0000256" key="8">
    <source>
        <dbReference type="ARBA" id="ARBA00023201"/>
    </source>
</evidence>
<dbReference type="InterPro" id="IPR004709">
    <property type="entry name" value="NaH_exchanger"/>
</dbReference>
<evidence type="ECO:0000256" key="10">
    <source>
        <dbReference type="SAM" id="MobiDB-lite"/>
    </source>
</evidence>
<feature type="region of interest" description="Disordered" evidence="10">
    <location>
        <begin position="720"/>
        <end position="769"/>
    </location>
</feature>
<feature type="domain" description="Cation/H+ exchanger transmembrane" evidence="12">
    <location>
        <begin position="65"/>
        <end position="458"/>
    </location>
</feature>
<evidence type="ECO:0000256" key="3">
    <source>
        <dbReference type="ARBA" id="ARBA00022692"/>
    </source>
</evidence>
<feature type="transmembrane region" description="Helical" evidence="11">
    <location>
        <begin position="434"/>
        <end position="454"/>
    </location>
</feature>
<keyword evidence="8 9" id="KW-0739">Sodium transport</keyword>
<dbReference type="InterPro" id="IPR006153">
    <property type="entry name" value="Cation/H_exchanger_TM"/>
</dbReference>
<feature type="transmembrane region" description="Helical" evidence="11">
    <location>
        <begin position="54"/>
        <end position="74"/>
    </location>
</feature>
<keyword evidence="9" id="KW-0050">Antiport</keyword>
<dbReference type="PANTHER" id="PTHR10110:SF125">
    <property type="entry name" value="SODIUM_HYDROGEN EXCHANGER"/>
    <property type="match status" value="1"/>
</dbReference>
<dbReference type="Pfam" id="PF00999">
    <property type="entry name" value="Na_H_Exchanger"/>
    <property type="match status" value="1"/>
</dbReference>
<protein>
    <recommendedName>
        <fullName evidence="9">Sodium/hydrogen exchanger</fullName>
    </recommendedName>
</protein>
<evidence type="ECO:0000256" key="9">
    <source>
        <dbReference type="RuleBase" id="RU003722"/>
    </source>
</evidence>
<feature type="transmembrane region" description="Helical" evidence="11">
    <location>
        <begin position="117"/>
        <end position="133"/>
    </location>
</feature>
<dbReference type="InterPro" id="IPR018422">
    <property type="entry name" value="Cation/H_exchanger_CPA1"/>
</dbReference>
<feature type="transmembrane region" description="Helical" evidence="11">
    <location>
        <begin position="86"/>
        <end position="105"/>
    </location>
</feature>
<feature type="compositionally biased region" description="Low complexity" evidence="10">
    <location>
        <begin position="725"/>
        <end position="744"/>
    </location>
</feature>
<dbReference type="PANTHER" id="PTHR10110">
    <property type="entry name" value="SODIUM/HYDROGEN EXCHANGER"/>
    <property type="match status" value="1"/>
</dbReference>
<keyword evidence="3 9" id="KW-0812">Transmembrane</keyword>
<sequence length="769" mass="86242">MEEISNLTSSSYLSEPSTSTEEPLVGVNASVYHVHTHSNHSHRIHFFETQFHHVQTQLTFAFWFFIITIAKIVFHRLENIKGMLPDSALLLVLGSVFGGILHYAFPDQEIYLQPNWFFLYLLPPIALDAGYFLPNRDFFQNIGTITTYAVFGTLWNIASIGLTLFSFNNYFHGRPKTIDLLLFSTLISAVDPVAVICVFEEIHVNQLLYICVFGESLLNDAVTIVLYHTFNAIEEVGPSNVYWTDYLMAVVAFFWVSFGGILVGIVWAILTGLVTKWATTVSVVQPLTCLLFPYLAYLFAESLGLSGILAIVVCGMLMKQYIVGNISDQSQVTVNYFMKTLSSSCEAMIFVFLGLSAVSKNHDLDMVFIVVTLASCLVYRFIGVISLTYLLNLKRTIKINMVDQFIMSYGGIRGAVCYGLVMSLSSDLVCCKNMFATTTIVVILFTVFVQGGSIKKLVTYLKVKQHDVQKKRVFDMIADNVTSHVTGGIESVAGLHGDYWMRMIIERFNDTYIKPYIMVEQDAKLMKIVKHNEDIQVSEARSYLRQHGSFAGMPTVQSKPDLQQPSVLQAANRKRAFSLKVPAQVFANTSNNYDSIPRNQSISGFQTLPGEGIQTPSALHIFWCGEKEEYEDDAECYKTYPYSKSSQKDLFISNIRKASRTGNSPPVNHNTTANNLEAGGHAEQKRPTFMITSDINEYMDDTARSEPADTHNSYSIGRFEVESENGNGHSSRKSSSGQRSRSNGAYDENTNLLPIQEQDEQQNTIQSTL</sequence>
<reference evidence="14" key="1">
    <citation type="submission" date="2022-11" db="UniProtKB">
        <authorList>
            <consortium name="WormBaseParasite"/>
        </authorList>
    </citation>
    <scope>IDENTIFICATION</scope>
</reference>
<feature type="region of interest" description="Disordered" evidence="10">
    <location>
        <begin position="658"/>
        <end position="687"/>
    </location>
</feature>
<evidence type="ECO:0000256" key="4">
    <source>
        <dbReference type="ARBA" id="ARBA00022989"/>
    </source>
</evidence>
<keyword evidence="4 11" id="KW-1133">Transmembrane helix</keyword>
<keyword evidence="2 9" id="KW-0813">Transport</keyword>
<dbReference type="GO" id="GO:0015385">
    <property type="term" value="F:sodium:proton antiporter activity"/>
    <property type="evidence" value="ECO:0007669"/>
    <property type="project" value="InterPro"/>
</dbReference>